<dbReference type="EMBL" id="BLLF01001194">
    <property type="protein sequence ID" value="GFH17739.1"/>
    <property type="molecule type" value="Genomic_DNA"/>
</dbReference>
<comment type="caution">
    <text evidence="1">The sequence shown here is derived from an EMBL/GenBank/DDBJ whole genome shotgun (WGS) entry which is preliminary data.</text>
</comment>
<evidence type="ECO:0000313" key="1">
    <source>
        <dbReference type="EMBL" id="GFH17739.1"/>
    </source>
</evidence>
<dbReference type="AlphaFoldDB" id="A0A699ZEG4"/>
<dbReference type="Proteomes" id="UP000485058">
    <property type="component" value="Unassembled WGS sequence"/>
</dbReference>
<sequence length="223" mass="23934">MRVATGEVDWWPEAFPCRAAFAAVGLATREYISGKHGALCLNACCIRWCLAVLRISIKPTSAQGSPKQQMAFKRYHPYGSNPAVRNERCAVCELTSPAKNKDGFVVGEKVWEDACHGPYLIVFGHASVLKGLCVKVGGGCFGCWGGVGGEGWGREGGNVGYSHCPCCSPCCNVVMRPVNMPIRPTIHVPSDDQCDVGSVVTGVKSRVRLPETCPLSVVYALRS</sequence>
<name>A0A699ZEG4_HAELA</name>
<organism evidence="1 2">
    <name type="scientific">Haematococcus lacustris</name>
    <name type="common">Green alga</name>
    <name type="synonym">Haematococcus pluvialis</name>
    <dbReference type="NCBI Taxonomy" id="44745"/>
    <lineage>
        <taxon>Eukaryota</taxon>
        <taxon>Viridiplantae</taxon>
        <taxon>Chlorophyta</taxon>
        <taxon>core chlorophytes</taxon>
        <taxon>Chlorophyceae</taxon>
        <taxon>CS clade</taxon>
        <taxon>Chlamydomonadales</taxon>
        <taxon>Haematococcaceae</taxon>
        <taxon>Haematococcus</taxon>
    </lineage>
</organism>
<accession>A0A699ZEG4</accession>
<gene>
    <name evidence="1" type="ORF">HaLaN_14433</name>
</gene>
<protein>
    <submittedName>
        <fullName evidence="1">Uncharacterized protein</fullName>
    </submittedName>
</protein>
<keyword evidence="2" id="KW-1185">Reference proteome</keyword>
<proteinExistence type="predicted"/>
<reference evidence="1 2" key="1">
    <citation type="submission" date="2020-02" db="EMBL/GenBank/DDBJ databases">
        <title>Draft genome sequence of Haematococcus lacustris strain NIES-144.</title>
        <authorList>
            <person name="Morimoto D."/>
            <person name="Nakagawa S."/>
            <person name="Yoshida T."/>
            <person name="Sawayama S."/>
        </authorList>
    </citation>
    <scope>NUCLEOTIDE SEQUENCE [LARGE SCALE GENOMIC DNA]</scope>
    <source>
        <strain evidence="1 2">NIES-144</strain>
    </source>
</reference>
<evidence type="ECO:0000313" key="2">
    <source>
        <dbReference type="Proteomes" id="UP000485058"/>
    </source>
</evidence>